<dbReference type="Gene3D" id="3.30.360.10">
    <property type="entry name" value="Dihydrodipicolinate Reductase, domain 2"/>
    <property type="match status" value="1"/>
</dbReference>
<evidence type="ECO:0000313" key="4">
    <source>
        <dbReference type="EMBL" id="OGG43526.1"/>
    </source>
</evidence>
<sequence>MTPPERIGIAMVGCGQIAEAHLKAVAAVEGAALTFAVDADAGRAQSAAGRYGAPRWSTSYDEALADPAVHAAVLCLPHDLHRPFAVRAAEAGKHVLVEKPMALSEAEAQEMAAAAERAGVRLSVGQSTRCGAAHRRAKALLSEGRIGRVVNALLQRTFWIEQLSTDWRRLQTACGGLYLPLFGSHDIDAILYLLEDTPSRVWGAVRVASPVSDGESDGFIGLEFPDGKVVSIAFATRCRQRREETVLIGTEGTLVLTRQRLLLNEEPQDLSGAEDPFTLQMRLFVEALREGREPPASGREVVKVMRVLDLVREASETGQAMRF</sequence>
<comment type="caution">
    <text evidence="4">The sequence shown here is derived from an EMBL/GenBank/DDBJ whole genome shotgun (WGS) entry which is preliminary data.</text>
</comment>
<proteinExistence type="predicted"/>
<dbReference type="SUPFAM" id="SSF55347">
    <property type="entry name" value="Glyceraldehyde-3-phosphate dehydrogenase-like, C-terminal domain"/>
    <property type="match status" value="1"/>
</dbReference>
<name>A0A1F6C2V1_HANXR</name>
<organism evidence="4 5">
    <name type="scientific">Handelsmanbacteria sp. (strain RIFCSPLOWO2_12_FULL_64_10)</name>
    <dbReference type="NCBI Taxonomy" id="1817868"/>
    <lineage>
        <taxon>Bacteria</taxon>
        <taxon>Candidatus Handelsmaniibacteriota</taxon>
    </lineage>
</organism>
<dbReference type="InterPro" id="IPR055170">
    <property type="entry name" value="GFO_IDH_MocA-like_dom"/>
</dbReference>
<dbReference type="Proteomes" id="UP000178606">
    <property type="component" value="Unassembled WGS sequence"/>
</dbReference>
<gene>
    <name evidence="4" type="ORF">A3F84_29650</name>
</gene>
<dbReference type="InterPro" id="IPR050463">
    <property type="entry name" value="Gfo/Idh/MocA_oxidrdct_glycsds"/>
</dbReference>
<dbReference type="Gene3D" id="3.40.50.720">
    <property type="entry name" value="NAD(P)-binding Rossmann-like Domain"/>
    <property type="match status" value="1"/>
</dbReference>
<dbReference type="PANTHER" id="PTHR43818">
    <property type="entry name" value="BCDNA.GH03377"/>
    <property type="match status" value="1"/>
</dbReference>
<feature type="domain" description="GFO/IDH/MocA-like oxidoreductase" evidence="3">
    <location>
        <begin position="134"/>
        <end position="254"/>
    </location>
</feature>
<evidence type="ECO:0000259" key="3">
    <source>
        <dbReference type="Pfam" id="PF22725"/>
    </source>
</evidence>
<accession>A0A1F6C2V1</accession>
<reference evidence="4 5" key="1">
    <citation type="journal article" date="2016" name="Nat. Commun.">
        <title>Thousands of microbial genomes shed light on interconnected biogeochemical processes in an aquifer system.</title>
        <authorList>
            <person name="Anantharaman K."/>
            <person name="Brown C.T."/>
            <person name="Hug L.A."/>
            <person name="Sharon I."/>
            <person name="Castelle C.J."/>
            <person name="Probst A.J."/>
            <person name="Thomas B.C."/>
            <person name="Singh A."/>
            <person name="Wilkins M.J."/>
            <person name="Karaoz U."/>
            <person name="Brodie E.L."/>
            <person name="Williams K.H."/>
            <person name="Hubbard S.S."/>
            <person name="Banfield J.F."/>
        </authorList>
    </citation>
    <scope>NUCLEOTIDE SEQUENCE [LARGE SCALE GENOMIC DNA]</scope>
    <source>
        <strain evidence="5">RIFCSPLOWO2_12_FULL_64_10</strain>
    </source>
</reference>
<dbReference type="InterPro" id="IPR036291">
    <property type="entry name" value="NAD(P)-bd_dom_sf"/>
</dbReference>
<keyword evidence="1" id="KW-0560">Oxidoreductase</keyword>
<dbReference type="EMBL" id="MFKF01000433">
    <property type="protein sequence ID" value="OGG43526.1"/>
    <property type="molecule type" value="Genomic_DNA"/>
</dbReference>
<dbReference type="AlphaFoldDB" id="A0A1F6C2V1"/>
<evidence type="ECO:0000256" key="1">
    <source>
        <dbReference type="ARBA" id="ARBA00023002"/>
    </source>
</evidence>
<dbReference type="InterPro" id="IPR000683">
    <property type="entry name" value="Gfo/Idh/MocA-like_OxRdtase_N"/>
</dbReference>
<feature type="domain" description="Gfo/Idh/MocA-like oxidoreductase N-terminal" evidence="2">
    <location>
        <begin position="8"/>
        <end position="125"/>
    </location>
</feature>
<evidence type="ECO:0008006" key="6">
    <source>
        <dbReference type="Google" id="ProtNLM"/>
    </source>
</evidence>
<dbReference type="PANTHER" id="PTHR43818:SF11">
    <property type="entry name" value="BCDNA.GH03377"/>
    <property type="match status" value="1"/>
</dbReference>
<evidence type="ECO:0000313" key="5">
    <source>
        <dbReference type="Proteomes" id="UP000178606"/>
    </source>
</evidence>
<dbReference type="GO" id="GO:0016491">
    <property type="term" value="F:oxidoreductase activity"/>
    <property type="evidence" value="ECO:0007669"/>
    <property type="project" value="UniProtKB-KW"/>
</dbReference>
<dbReference type="Pfam" id="PF22725">
    <property type="entry name" value="GFO_IDH_MocA_C3"/>
    <property type="match status" value="1"/>
</dbReference>
<dbReference type="GO" id="GO:0000166">
    <property type="term" value="F:nucleotide binding"/>
    <property type="evidence" value="ECO:0007669"/>
    <property type="project" value="InterPro"/>
</dbReference>
<dbReference type="SUPFAM" id="SSF51735">
    <property type="entry name" value="NAD(P)-binding Rossmann-fold domains"/>
    <property type="match status" value="1"/>
</dbReference>
<evidence type="ECO:0000259" key="2">
    <source>
        <dbReference type="Pfam" id="PF01408"/>
    </source>
</evidence>
<dbReference type="Pfam" id="PF01408">
    <property type="entry name" value="GFO_IDH_MocA"/>
    <property type="match status" value="1"/>
</dbReference>
<protein>
    <recommendedName>
        <fullName evidence="6">Gfo/Idh/MocA-like oxidoreductase N-terminal domain-containing protein</fullName>
    </recommendedName>
</protein>